<dbReference type="SUPFAM" id="SSF54427">
    <property type="entry name" value="NTF2-like"/>
    <property type="match status" value="1"/>
</dbReference>
<feature type="domain" description="DUF4440" evidence="1">
    <location>
        <begin position="35"/>
        <end position="106"/>
    </location>
</feature>
<evidence type="ECO:0000313" key="2">
    <source>
        <dbReference type="EMBL" id="XCO74565.1"/>
    </source>
</evidence>
<dbReference type="AlphaFoldDB" id="A0AAU8MTP1"/>
<proteinExistence type="predicted"/>
<protein>
    <submittedName>
        <fullName evidence="2">Nuclear transport factor 2 family protein</fullName>
    </submittedName>
</protein>
<name>A0AAU8MTP1_9GAMM</name>
<dbReference type="EMBL" id="CP159925">
    <property type="protein sequence ID" value="XCO74565.1"/>
    <property type="molecule type" value="Genomic_DNA"/>
</dbReference>
<dbReference type="Gene3D" id="3.10.450.50">
    <property type="match status" value="1"/>
</dbReference>
<evidence type="ECO:0000259" key="1">
    <source>
        <dbReference type="Pfam" id="PF14534"/>
    </source>
</evidence>
<dbReference type="RefSeq" id="WP_363797390.1">
    <property type="nucleotide sequence ID" value="NZ_CP159925.1"/>
</dbReference>
<dbReference type="InterPro" id="IPR032710">
    <property type="entry name" value="NTF2-like_dom_sf"/>
</dbReference>
<dbReference type="InterPro" id="IPR027843">
    <property type="entry name" value="DUF4440"/>
</dbReference>
<gene>
    <name evidence="2" type="ORF">ABU614_19640</name>
</gene>
<accession>A0AAU8MTP1</accession>
<sequence length="117" mass="13045">MDDVQLWQRERDFWLSPAADNAAGLSPHCLMAFAPPTGILRGREAVLAGLRAAPRWAAVELEQRTLERAGPDIAVLAYRALASRPGEPPYRAYCSSTYRRDGRDWSLIQHQQTPIAS</sequence>
<dbReference type="Pfam" id="PF14534">
    <property type="entry name" value="DUF4440"/>
    <property type="match status" value="1"/>
</dbReference>
<organism evidence="2">
    <name type="scientific">Lysobacter firmicutimachus</name>
    <dbReference type="NCBI Taxonomy" id="1792846"/>
    <lineage>
        <taxon>Bacteria</taxon>
        <taxon>Pseudomonadati</taxon>
        <taxon>Pseudomonadota</taxon>
        <taxon>Gammaproteobacteria</taxon>
        <taxon>Lysobacterales</taxon>
        <taxon>Lysobacteraceae</taxon>
        <taxon>Lysobacter</taxon>
    </lineage>
</organism>
<reference evidence="2" key="1">
    <citation type="submission" date="2024-06" db="EMBL/GenBank/DDBJ databases">
        <authorList>
            <person name="Li S."/>
        </authorList>
    </citation>
    <scope>NUCLEOTIDE SEQUENCE</scope>
    <source>
        <strain evidence="2">SR10</strain>
    </source>
</reference>